<dbReference type="SMART" id="SM00066">
    <property type="entry name" value="GAL4"/>
    <property type="match status" value="1"/>
</dbReference>
<proteinExistence type="predicted"/>
<keyword evidence="4" id="KW-0805">Transcription regulation</keyword>
<name>A0ABR3BID0_9TREE</name>
<dbReference type="SUPFAM" id="SSF57701">
    <property type="entry name" value="Zn2/Cys6 DNA-binding domain"/>
    <property type="match status" value="1"/>
</dbReference>
<evidence type="ECO:0000256" key="3">
    <source>
        <dbReference type="ARBA" id="ARBA00022833"/>
    </source>
</evidence>
<dbReference type="InterPro" id="IPR036864">
    <property type="entry name" value="Zn2-C6_fun-type_DNA-bd_sf"/>
</dbReference>
<reference evidence="11" key="1">
    <citation type="submission" date="2015-01" db="EMBL/GenBank/DDBJ databases">
        <title>The Genome Sequence of Cryptococcus gattii MMRL2647.</title>
        <authorList>
            <consortium name="The Broad Institute Genomics Platform"/>
            <person name="Cuomo C."/>
            <person name="Litvintseva A."/>
            <person name="Chen Y."/>
            <person name="Heitman J."/>
            <person name="Sun S."/>
            <person name="Springer D."/>
            <person name="Dromer F."/>
            <person name="Young S."/>
            <person name="Zeng Q."/>
            <person name="Gargeya S."/>
            <person name="Abouelleil A."/>
            <person name="Alvarado L."/>
            <person name="Chapman S.B."/>
            <person name="Gainer-Dewar J."/>
            <person name="Goldberg J."/>
            <person name="Griggs A."/>
            <person name="Gujja S."/>
            <person name="Hansen M."/>
            <person name="Howarth C."/>
            <person name="Imamovic A."/>
            <person name="Larimer J."/>
            <person name="Murphy C."/>
            <person name="Naylor J."/>
            <person name="Pearson M."/>
            <person name="Priest M."/>
            <person name="Roberts A."/>
            <person name="Saif S."/>
            <person name="Shea T."/>
            <person name="Sykes S."/>
            <person name="Wortman J."/>
            <person name="Nusbaum C."/>
            <person name="Birren B."/>
        </authorList>
    </citation>
    <scope>NUCLEOTIDE SEQUENCE [LARGE SCALE GENOMIC DNA]</scope>
    <source>
        <strain evidence="11">IND107</strain>
    </source>
</reference>
<comment type="subcellular location">
    <subcellularLocation>
        <location evidence="1">Nucleus</location>
    </subcellularLocation>
</comment>
<feature type="domain" description="Zn(2)-C6 fungal-type" evidence="9">
    <location>
        <begin position="26"/>
        <end position="55"/>
    </location>
</feature>
<evidence type="ECO:0000256" key="1">
    <source>
        <dbReference type="ARBA" id="ARBA00004123"/>
    </source>
</evidence>
<keyword evidence="3" id="KW-0862">Zinc</keyword>
<gene>
    <name evidence="10" type="ORF">I308_106711</name>
</gene>
<dbReference type="EMBL" id="ATAM02000014">
    <property type="protein sequence ID" value="KAL0240459.1"/>
    <property type="molecule type" value="Genomic_DNA"/>
</dbReference>
<dbReference type="InterPro" id="IPR051615">
    <property type="entry name" value="Transcr_Regulatory_Elem"/>
</dbReference>
<accession>A0ABR3BID0</accession>
<dbReference type="PANTHER" id="PTHR31313">
    <property type="entry name" value="TY1 ENHANCER ACTIVATOR"/>
    <property type="match status" value="1"/>
</dbReference>
<organism evidence="10 11">
    <name type="scientific">Cryptococcus tetragattii IND107</name>
    <dbReference type="NCBI Taxonomy" id="1296105"/>
    <lineage>
        <taxon>Eukaryota</taxon>
        <taxon>Fungi</taxon>
        <taxon>Dikarya</taxon>
        <taxon>Basidiomycota</taxon>
        <taxon>Agaricomycotina</taxon>
        <taxon>Tremellomycetes</taxon>
        <taxon>Tremellales</taxon>
        <taxon>Cryptococcaceae</taxon>
        <taxon>Cryptococcus</taxon>
        <taxon>Cryptococcus gattii species complex</taxon>
    </lineage>
</organism>
<evidence type="ECO:0000313" key="10">
    <source>
        <dbReference type="EMBL" id="KAL0240459.1"/>
    </source>
</evidence>
<dbReference type="Pfam" id="PF00172">
    <property type="entry name" value="Zn_clus"/>
    <property type="match status" value="1"/>
</dbReference>
<comment type="caution">
    <text evidence="10">The sequence shown here is derived from an EMBL/GenBank/DDBJ whole genome shotgun (WGS) entry which is preliminary data.</text>
</comment>
<evidence type="ECO:0000313" key="11">
    <source>
        <dbReference type="Proteomes" id="UP000054399"/>
    </source>
</evidence>
<dbReference type="PROSITE" id="PS50048">
    <property type="entry name" value="ZN2_CY6_FUNGAL_2"/>
    <property type="match status" value="1"/>
</dbReference>
<evidence type="ECO:0000256" key="2">
    <source>
        <dbReference type="ARBA" id="ARBA00022723"/>
    </source>
</evidence>
<evidence type="ECO:0000256" key="8">
    <source>
        <dbReference type="SAM" id="MobiDB-lite"/>
    </source>
</evidence>
<keyword evidence="2" id="KW-0479">Metal-binding</keyword>
<dbReference type="GeneID" id="91993566"/>
<dbReference type="Gene3D" id="4.10.240.10">
    <property type="entry name" value="Zn(2)-C6 fungal-type DNA-binding domain"/>
    <property type="match status" value="1"/>
</dbReference>
<evidence type="ECO:0000256" key="7">
    <source>
        <dbReference type="ARBA" id="ARBA00023242"/>
    </source>
</evidence>
<dbReference type="InterPro" id="IPR001138">
    <property type="entry name" value="Zn2Cys6_DnaBD"/>
</dbReference>
<dbReference type="PROSITE" id="PS00463">
    <property type="entry name" value="ZN2_CY6_FUNGAL_1"/>
    <property type="match status" value="1"/>
</dbReference>
<feature type="region of interest" description="Disordered" evidence="8">
    <location>
        <begin position="1"/>
        <end position="20"/>
    </location>
</feature>
<keyword evidence="6" id="KW-0804">Transcription</keyword>
<reference evidence="10 11" key="2">
    <citation type="submission" date="2024-01" db="EMBL/GenBank/DDBJ databases">
        <title>Comparative genomics of Cryptococcus and Kwoniella reveals pathogenesis evolution and contrasting modes of karyotype evolution via chromosome fusion or intercentromeric recombination.</title>
        <authorList>
            <person name="Coelho M.A."/>
            <person name="David-Palma M."/>
            <person name="Shea T."/>
            <person name="Bowers K."/>
            <person name="Mcginley-Smith S."/>
            <person name="Mohammad A.W."/>
            <person name="Gnirke A."/>
            <person name="Yurkov A.M."/>
            <person name="Nowrousian M."/>
            <person name="Sun S."/>
            <person name="Cuomo C.A."/>
            <person name="Heitman J."/>
        </authorList>
    </citation>
    <scope>NUCLEOTIDE SEQUENCE [LARGE SCALE GENOMIC DNA]</scope>
    <source>
        <strain evidence="10 11">IND107</strain>
    </source>
</reference>
<protein>
    <recommendedName>
        <fullName evidence="9">Zn(2)-C6 fungal-type domain-containing protein</fullName>
    </recommendedName>
</protein>
<evidence type="ECO:0000256" key="5">
    <source>
        <dbReference type="ARBA" id="ARBA00023125"/>
    </source>
</evidence>
<dbReference type="PANTHER" id="PTHR31313:SF81">
    <property type="entry name" value="TY1 ENHANCER ACTIVATOR"/>
    <property type="match status" value="1"/>
</dbReference>
<keyword evidence="7" id="KW-0539">Nucleus</keyword>
<dbReference type="Proteomes" id="UP000054399">
    <property type="component" value="Unassembled WGS sequence"/>
</dbReference>
<evidence type="ECO:0000259" key="9">
    <source>
        <dbReference type="PROSITE" id="PS50048"/>
    </source>
</evidence>
<keyword evidence="5" id="KW-0238">DNA-binding</keyword>
<sequence length="106" mass="11731">MSAISDEQGKRPRPRGQGIRTHITNACEPCRTKRAKCEGGNPCPGCKRLSLDCSYKDDGRRSNSLQRSFKILKGEVLRLRIILENHGISYALAASGNGKISMASWR</sequence>
<dbReference type="RefSeq" id="XP_066610958.1">
    <property type="nucleotide sequence ID" value="XM_066761133.1"/>
</dbReference>
<dbReference type="CDD" id="cd00067">
    <property type="entry name" value="GAL4"/>
    <property type="match status" value="1"/>
</dbReference>
<evidence type="ECO:0000256" key="6">
    <source>
        <dbReference type="ARBA" id="ARBA00023163"/>
    </source>
</evidence>
<evidence type="ECO:0000256" key="4">
    <source>
        <dbReference type="ARBA" id="ARBA00023015"/>
    </source>
</evidence>
<keyword evidence="11" id="KW-1185">Reference proteome</keyword>